<feature type="transmembrane region" description="Helical" evidence="1">
    <location>
        <begin position="71"/>
        <end position="91"/>
    </location>
</feature>
<proteinExistence type="predicted"/>
<protein>
    <submittedName>
        <fullName evidence="2">Uncharacterized protein</fullName>
    </submittedName>
</protein>
<sequence>MVDYWLLANIITFALLMATAFVWLKAMLTFLSSLAMQISYYSVTPHEDQNIRAAQQSEYLSKYVHLRERSVTIVLFSTMLFAVILFVRYVMEAIHAVL</sequence>
<evidence type="ECO:0000313" key="3">
    <source>
        <dbReference type="Proteomes" id="UP000241701"/>
    </source>
</evidence>
<dbReference type="Proteomes" id="UP000241701">
    <property type="component" value="Segment"/>
</dbReference>
<accession>A0A2H5BNE6</accession>
<gene>
    <name evidence="2" type="ORF">CPT_Menlow_157</name>
</gene>
<evidence type="ECO:0000313" key="2">
    <source>
        <dbReference type="EMBL" id="AUG87858.1"/>
    </source>
</evidence>
<reference evidence="3" key="1">
    <citation type="submission" date="2017-11" db="EMBL/GenBank/DDBJ databases">
        <title>Complete Genome of Klebsiella pneumoniae Myophage Menlow.</title>
        <authorList>
            <person name="Newkirk H.N."/>
            <person name="Lessor L."/>
            <person name="Liu M."/>
        </authorList>
    </citation>
    <scope>NUCLEOTIDE SEQUENCE [LARGE SCALE GENOMIC DNA]</scope>
</reference>
<keyword evidence="1" id="KW-0812">Transmembrane</keyword>
<dbReference type="EMBL" id="MG428990">
    <property type="protein sequence ID" value="AUG87858.1"/>
    <property type="molecule type" value="Genomic_DNA"/>
</dbReference>
<keyword evidence="1" id="KW-0472">Membrane</keyword>
<name>A0A2H5BNE6_9CAUD</name>
<feature type="transmembrane region" description="Helical" evidence="1">
    <location>
        <begin position="6"/>
        <end position="24"/>
    </location>
</feature>
<organism evidence="2 3">
    <name type="scientific">Klebsiella phage Menlow</name>
    <dbReference type="NCBI Taxonomy" id="2054273"/>
    <lineage>
        <taxon>Viruses</taxon>
        <taxon>Duplodnaviria</taxon>
        <taxon>Heunggongvirae</taxon>
        <taxon>Uroviricota</taxon>
        <taxon>Caudoviricetes</taxon>
        <taxon>Pantevenvirales</taxon>
        <taxon>Ackermannviridae</taxon>
        <taxon>Taipeivirus</taxon>
        <taxon>Taipeivirus menlow</taxon>
    </lineage>
</organism>
<keyword evidence="1" id="KW-1133">Transmembrane helix</keyword>
<keyword evidence="3" id="KW-1185">Reference proteome</keyword>
<evidence type="ECO:0000256" key="1">
    <source>
        <dbReference type="SAM" id="Phobius"/>
    </source>
</evidence>